<sequence>MDKTPTDQFSSADITVLKKLLLFSLGMFVFPIGTFFLLQKTLPKDNVVIPVAGSVIAVHIVIGIYIWMAMKESADTYTEPLKQD</sequence>
<dbReference type="PANTHER" id="PTHR31792">
    <property type="entry name" value="VACUOLAR ATPASE ASSEMBLY INTEGRAL MEMBRANE PROTEIN VMA21"/>
    <property type="match status" value="1"/>
</dbReference>
<protein>
    <submittedName>
        <fullName evidence="6">Vacuolar ATPase assembly integral membrane vma21</fullName>
    </submittedName>
</protein>
<dbReference type="GO" id="GO:0070072">
    <property type="term" value="P:vacuolar proton-transporting V-type ATPase complex assembly"/>
    <property type="evidence" value="ECO:0007669"/>
    <property type="project" value="InterPro"/>
</dbReference>
<keyword evidence="7" id="KW-1185">Reference proteome</keyword>
<evidence type="ECO:0000256" key="3">
    <source>
        <dbReference type="ARBA" id="ARBA00022989"/>
    </source>
</evidence>
<keyword evidence="3" id="KW-1133">Transmembrane helix</keyword>
<evidence type="ECO:0000256" key="4">
    <source>
        <dbReference type="ARBA" id="ARBA00023136"/>
    </source>
</evidence>
<dbReference type="PANTHER" id="PTHR31792:SF3">
    <property type="entry name" value="VACUOLAR ATPASE ASSEMBLY INTEGRAL MEMBRANE PROTEIN VMA21"/>
    <property type="match status" value="1"/>
</dbReference>
<dbReference type="EMBL" id="CACRXK020001547">
    <property type="protein sequence ID" value="CAB3989762.1"/>
    <property type="molecule type" value="Genomic_DNA"/>
</dbReference>
<reference evidence="6" key="1">
    <citation type="submission" date="2020-04" db="EMBL/GenBank/DDBJ databases">
        <authorList>
            <person name="Alioto T."/>
            <person name="Alioto T."/>
            <person name="Gomez Garrido J."/>
        </authorList>
    </citation>
    <scope>NUCLEOTIDE SEQUENCE</scope>
    <source>
        <strain evidence="6">A484AB</strain>
    </source>
</reference>
<evidence type="ECO:0000313" key="7">
    <source>
        <dbReference type="Proteomes" id="UP001152795"/>
    </source>
</evidence>
<evidence type="ECO:0000256" key="5">
    <source>
        <dbReference type="ARBA" id="ARBA00023329"/>
    </source>
</evidence>
<dbReference type="Pfam" id="PF09446">
    <property type="entry name" value="VMA21"/>
    <property type="match status" value="1"/>
</dbReference>
<evidence type="ECO:0000256" key="1">
    <source>
        <dbReference type="ARBA" id="ARBA00022692"/>
    </source>
</evidence>
<evidence type="ECO:0000313" key="6">
    <source>
        <dbReference type="EMBL" id="CAB3989762.1"/>
    </source>
</evidence>
<dbReference type="AlphaFoldDB" id="A0A6S7GJF7"/>
<gene>
    <name evidence="6" type="ORF">PACLA_8A043916</name>
</gene>
<accession>A0A6S7GJF7</accession>
<organism evidence="6 7">
    <name type="scientific">Paramuricea clavata</name>
    <name type="common">Red gorgonian</name>
    <name type="synonym">Violescent sea-whip</name>
    <dbReference type="NCBI Taxonomy" id="317549"/>
    <lineage>
        <taxon>Eukaryota</taxon>
        <taxon>Metazoa</taxon>
        <taxon>Cnidaria</taxon>
        <taxon>Anthozoa</taxon>
        <taxon>Octocorallia</taxon>
        <taxon>Malacalcyonacea</taxon>
        <taxon>Plexauridae</taxon>
        <taxon>Paramuricea</taxon>
    </lineage>
</organism>
<dbReference type="Proteomes" id="UP001152795">
    <property type="component" value="Unassembled WGS sequence"/>
</dbReference>
<comment type="caution">
    <text evidence="6">The sequence shown here is derived from an EMBL/GenBank/DDBJ whole genome shotgun (WGS) entry which is preliminary data.</text>
</comment>
<dbReference type="InterPro" id="IPR019013">
    <property type="entry name" value="Vma21"/>
</dbReference>
<proteinExistence type="predicted"/>
<dbReference type="GO" id="GO:0005789">
    <property type="term" value="C:endoplasmic reticulum membrane"/>
    <property type="evidence" value="ECO:0007669"/>
    <property type="project" value="TreeGrafter"/>
</dbReference>
<keyword evidence="5" id="KW-0968">Cytoplasmic vesicle</keyword>
<keyword evidence="4" id="KW-0472">Membrane</keyword>
<keyword evidence="2" id="KW-0256">Endoplasmic reticulum</keyword>
<name>A0A6S7GJF7_PARCT</name>
<dbReference type="OrthoDB" id="160405at2759"/>
<evidence type="ECO:0000256" key="2">
    <source>
        <dbReference type="ARBA" id="ARBA00022824"/>
    </source>
</evidence>
<dbReference type="GO" id="GO:0031410">
    <property type="term" value="C:cytoplasmic vesicle"/>
    <property type="evidence" value="ECO:0007669"/>
    <property type="project" value="UniProtKB-KW"/>
</dbReference>
<keyword evidence="1" id="KW-0812">Transmembrane</keyword>